<comment type="caution">
    <text evidence="1">The sequence shown here is derived from an EMBL/GenBank/DDBJ whole genome shotgun (WGS) entry which is preliminary data.</text>
</comment>
<organism evidence="1 2">
    <name type="scientific">Streptosporangium longisporum</name>
    <dbReference type="NCBI Taxonomy" id="46187"/>
    <lineage>
        <taxon>Bacteria</taxon>
        <taxon>Bacillati</taxon>
        <taxon>Actinomycetota</taxon>
        <taxon>Actinomycetes</taxon>
        <taxon>Streptosporangiales</taxon>
        <taxon>Streptosporangiaceae</taxon>
        <taxon>Streptosporangium</taxon>
    </lineage>
</organism>
<dbReference type="RefSeq" id="WP_344896635.1">
    <property type="nucleotide sequence ID" value="NZ_BAAAWD010000009.1"/>
</dbReference>
<reference evidence="2" key="1">
    <citation type="journal article" date="2019" name="Int. J. Syst. Evol. Microbiol.">
        <title>The Global Catalogue of Microorganisms (GCM) 10K type strain sequencing project: providing services to taxonomists for standard genome sequencing and annotation.</title>
        <authorList>
            <consortium name="The Broad Institute Genomics Platform"/>
            <consortium name="The Broad Institute Genome Sequencing Center for Infectious Disease"/>
            <person name="Wu L."/>
            <person name="Ma J."/>
        </authorList>
    </citation>
    <scope>NUCLEOTIDE SEQUENCE [LARGE SCALE GENOMIC DNA]</scope>
    <source>
        <strain evidence="2">JCM 3106</strain>
    </source>
</reference>
<dbReference type="Proteomes" id="UP001499930">
    <property type="component" value="Unassembled WGS sequence"/>
</dbReference>
<name>A0ABP6KHY2_9ACTN</name>
<keyword evidence="2" id="KW-1185">Reference proteome</keyword>
<proteinExistence type="predicted"/>
<gene>
    <name evidence="1" type="ORF">GCM10017559_37600</name>
</gene>
<accession>A0ABP6KHY2</accession>
<evidence type="ECO:0000313" key="1">
    <source>
        <dbReference type="EMBL" id="GAA3011385.1"/>
    </source>
</evidence>
<evidence type="ECO:0000313" key="2">
    <source>
        <dbReference type="Proteomes" id="UP001499930"/>
    </source>
</evidence>
<dbReference type="EMBL" id="BAAAWD010000009">
    <property type="protein sequence ID" value="GAA3011385.1"/>
    <property type="molecule type" value="Genomic_DNA"/>
</dbReference>
<protein>
    <submittedName>
        <fullName evidence="1">Uncharacterized protein</fullName>
    </submittedName>
</protein>
<sequence length="134" mass="14110">MTCNVAVGGVSIMPVAAAVRARCRALLPPGEEIHYVLPALSAGPPGMATFLIVITDRAICVLSTKFFDRDAPTSVYATHARRTRLGPPEFSAGTAIELGGMVFEIDEEYAAVISAADAEIFAPETLPPDPLPDL</sequence>